<gene>
    <name evidence="1" type="ORF">EMEDMD4_100034</name>
</gene>
<proteinExistence type="predicted"/>
<name>A0A508WQF8_9HYPH</name>
<evidence type="ECO:0000313" key="1">
    <source>
        <dbReference type="EMBL" id="VTZ59047.1"/>
    </source>
</evidence>
<reference evidence="1" key="1">
    <citation type="submission" date="2019-06" db="EMBL/GenBank/DDBJ databases">
        <authorList>
            <person name="Le Quere A."/>
            <person name="Colella S."/>
        </authorList>
    </citation>
    <scope>NUCLEOTIDE SEQUENCE</scope>
    <source>
        <strain evidence="1">EmedicaeMD41</strain>
    </source>
</reference>
<dbReference type="EMBL" id="CABFNB010000002">
    <property type="protein sequence ID" value="VTZ59047.1"/>
    <property type="molecule type" value="Genomic_DNA"/>
</dbReference>
<sequence length="83" mass="9689">MKHRISHAAFKELKRNLGYFLAYSSLRATLRPFEQFRGNTRGILVLIVDESWTERYARAAELLMTGQRRTSCRGRRPGGRFKS</sequence>
<organism evidence="1">
    <name type="scientific">Sinorhizobium medicae</name>
    <dbReference type="NCBI Taxonomy" id="110321"/>
    <lineage>
        <taxon>Bacteria</taxon>
        <taxon>Pseudomonadati</taxon>
        <taxon>Pseudomonadota</taxon>
        <taxon>Alphaproteobacteria</taxon>
        <taxon>Hyphomicrobiales</taxon>
        <taxon>Rhizobiaceae</taxon>
        <taxon>Sinorhizobium/Ensifer group</taxon>
        <taxon>Sinorhizobium</taxon>
    </lineage>
</organism>
<accession>A0A508WQF8</accession>
<protein>
    <submittedName>
        <fullName evidence="1">Uncharacterized protein</fullName>
    </submittedName>
</protein>
<dbReference type="Proteomes" id="UP000507954">
    <property type="component" value="Unassembled WGS sequence"/>
</dbReference>
<dbReference type="AlphaFoldDB" id="A0A508WQF8"/>
<dbReference type="RefSeq" id="WP_018208695.1">
    <property type="nucleotide sequence ID" value="NZ_CABFNB010000002.1"/>
</dbReference>